<dbReference type="Proteomes" id="UP000255036">
    <property type="component" value="Unassembled WGS sequence"/>
</dbReference>
<dbReference type="EMBL" id="QRCT01000032">
    <property type="protein sequence ID" value="RDU23253.1"/>
    <property type="molecule type" value="Genomic_DNA"/>
</dbReference>
<evidence type="ECO:0000313" key="11">
    <source>
        <dbReference type="EMBL" id="RDU23253.1"/>
    </source>
</evidence>
<evidence type="ECO:0000256" key="1">
    <source>
        <dbReference type="ARBA" id="ARBA00000695"/>
    </source>
</evidence>
<sequence length="217" mass="23195">MSSSSENLSSVGASYSGMSNYGKSETITSTIVVDSGKTYDGKGITIIASGMGDGSQAENQEPIFKLKEGATLKNVIIASPGCDGVHVYGNNTVDNVTWEDVGEDALTVKGSSSADAGTINISNCTASAATDKLFQCNAPCKVYFSNIKANDIGKFVRQNGGTSYKCEWYINNCTIDKVKDSIARTDSKSTKCYYKNLTVTNCTTWWKFPSSSQVSTY</sequence>
<comment type="similarity">
    <text evidence="4 10">Belongs to the polysaccharide lyase 3 family.</text>
</comment>
<evidence type="ECO:0000256" key="8">
    <source>
        <dbReference type="ARBA" id="ARBA00022837"/>
    </source>
</evidence>
<accession>A0A371AUK9</accession>
<dbReference type="InterPro" id="IPR011050">
    <property type="entry name" value="Pectin_lyase_fold/virulence"/>
</dbReference>
<keyword evidence="6 10" id="KW-0964">Secreted</keyword>
<dbReference type="GO" id="GO:0030570">
    <property type="term" value="F:pectate lyase activity"/>
    <property type="evidence" value="ECO:0007669"/>
    <property type="project" value="UniProtKB-UniRule"/>
</dbReference>
<dbReference type="InterPro" id="IPR004898">
    <property type="entry name" value="Pectate_lyase_PlyH/PlyE-like"/>
</dbReference>
<evidence type="ECO:0000256" key="4">
    <source>
        <dbReference type="ARBA" id="ARBA00006463"/>
    </source>
</evidence>
<proteinExistence type="inferred from homology"/>
<evidence type="ECO:0000256" key="7">
    <source>
        <dbReference type="ARBA" id="ARBA00022729"/>
    </source>
</evidence>
<comment type="subcellular location">
    <subcellularLocation>
        <location evidence="3 10">Secreted</location>
    </subcellularLocation>
</comment>
<dbReference type="Gene3D" id="2.160.20.10">
    <property type="entry name" value="Single-stranded right-handed beta-helix, Pectin lyase-like"/>
    <property type="match status" value="1"/>
</dbReference>
<protein>
    <recommendedName>
        <fullName evidence="5 10">Pectate lyase</fullName>
        <ecNumber evidence="5 10">4.2.2.2</ecNumber>
    </recommendedName>
</protein>
<gene>
    <name evidence="11" type="ORF">DWV06_10615</name>
</gene>
<keyword evidence="7" id="KW-0732">Signal</keyword>
<dbReference type="InterPro" id="IPR012334">
    <property type="entry name" value="Pectin_lyas_fold"/>
</dbReference>
<evidence type="ECO:0000313" key="12">
    <source>
        <dbReference type="Proteomes" id="UP000255036"/>
    </source>
</evidence>
<dbReference type="GO" id="GO:0005576">
    <property type="term" value="C:extracellular region"/>
    <property type="evidence" value="ECO:0007669"/>
    <property type="project" value="UniProtKB-SubCell"/>
</dbReference>
<keyword evidence="8 10" id="KW-0106">Calcium</keyword>
<dbReference type="OrthoDB" id="148600at2"/>
<dbReference type="Pfam" id="PF03211">
    <property type="entry name" value="Pectate_lyase"/>
    <property type="match status" value="1"/>
</dbReference>
<evidence type="ECO:0000256" key="10">
    <source>
        <dbReference type="RuleBase" id="RU367009"/>
    </source>
</evidence>
<reference evidence="11 12" key="1">
    <citation type="submission" date="2018-07" db="EMBL/GenBank/DDBJ databases">
        <title>Anaerosacharophilus polymeroproducens gen. nov. sp. nov., an anaerobic bacterium isolated from salt field.</title>
        <authorList>
            <person name="Kim W."/>
            <person name="Yang S.-H."/>
            <person name="Oh J."/>
            <person name="Lee J.-H."/>
            <person name="Kwon K.K."/>
        </authorList>
    </citation>
    <scope>NUCLEOTIDE SEQUENCE [LARGE SCALE GENOMIC DNA]</scope>
    <source>
        <strain evidence="11 12">MCWD5</strain>
    </source>
</reference>
<comment type="caution">
    <text evidence="11">The sequence shown here is derived from an EMBL/GenBank/DDBJ whole genome shotgun (WGS) entry which is preliminary data.</text>
</comment>
<organism evidence="11 12">
    <name type="scientific">Anaerosacchariphilus polymeriproducens</name>
    <dbReference type="NCBI Taxonomy" id="1812858"/>
    <lineage>
        <taxon>Bacteria</taxon>
        <taxon>Bacillati</taxon>
        <taxon>Bacillota</taxon>
        <taxon>Clostridia</taxon>
        <taxon>Lachnospirales</taxon>
        <taxon>Lachnospiraceae</taxon>
        <taxon>Anaerosacchariphilus</taxon>
    </lineage>
</organism>
<name>A0A371AUK9_9FIRM</name>
<evidence type="ECO:0000256" key="2">
    <source>
        <dbReference type="ARBA" id="ARBA00001913"/>
    </source>
</evidence>
<dbReference type="AlphaFoldDB" id="A0A371AUK9"/>
<comment type="cofactor">
    <cofactor evidence="2 10">
        <name>Ca(2+)</name>
        <dbReference type="ChEBI" id="CHEBI:29108"/>
    </cofactor>
</comment>
<dbReference type="PANTHER" id="PTHR33407:SF9">
    <property type="entry name" value="PECTATE LYASE F-RELATED"/>
    <property type="match status" value="1"/>
</dbReference>
<comment type="catalytic activity">
    <reaction evidence="1 10">
        <text>Eliminative cleavage of (1-&gt;4)-alpha-D-galacturonan to give oligosaccharides with 4-deoxy-alpha-D-galact-4-enuronosyl groups at their non-reducing ends.</text>
        <dbReference type="EC" id="4.2.2.2"/>
    </reaction>
</comment>
<evidence type="ECO:0000256" key="3">
    <source>
        <dbReference type="ARBA" id="ARBA00004613"/>
    </source>
</evidence>
<dbReference type="EC" id="4.2.2.2" evidence="5 10"/>
<evidence type="ECO:0000256" key="5">
    <source>
        <dbReference type="ARBA" id="ARBA00012272"/>
    </source>
</evidence>
<evidence type="ECO:0000256" key="6">
    <source>
        <dbReference type="ARBA" id="ARBA00022525"/>
    </source>
</evidence>
<comment type="function">
    <text evidence="10">Catalyzes the depolymerization of both polygalacturonate and pectins of methyl esterification degree from 22 to 89%, with an endo mode of action. In contrast to the majority of pectate lyases, displays high activity on highly methylated pectins.</text>
</comment>
<dbReference type="SUPFAM" id="SSF51126">
    <property type="entry name" value="Pectin lyase-like"/>
    <property type="match status" value="1"/>
</dbReference>
<evidence type="ECO:0000256" key="9">
    <source>
        <dbReference type="ARBA" id="ARBA00023239"/>
    </source>
</evidence>
<keyword evidence="12" id="KW-1185">Reference proteome</keyword>
<keyword evidence="9 10" id="KW-0456">Lyase</keyword>
<dbReference type="PANTHER" id="PTHR33407">
    <property type="entry name" value="PECTATE LYASE F-RELATED"/>
    <property type="match status" value="1"/>
</dbReference>